<evidence type="ECO:0000313" key="10">
    <source>
        <dbReference type="Proteomes" id="UP000199421"/>
    </source>
</evidence>
<dbReference type="Pfam" id="PF14322">
    <property type="entry name" value="SusD-like_3"/>
    <property type="match status" value="1"/>
</dbReference>
<keyword evidence="10" id="KW-1185">Reference proteome</keyword>
<evidence type="ECO:0000256" key="2">
    <source>
        <dbReference type="ARBA" id="ARBA00006275"/>
    </source>
</evidence>
<dbReference type="EMBL" id="FOAF01000002">
    <property type="protein sequence ID" value="SEL41591.1"/>
    <property type="molecule type" value="Genomic_DNA"/>
</dbReference>
<dbReference type="OrthoDB" id="993981at2"/>
<dbReference type="InterPro" id="IPR033985">
    <property type="entry name" value="SusD-like_N"/>
</dbReference>
<protein>
    <submittedName>
        <fullName evidence="9">Starch-binding associating with outer membrane</fullName>
    </submittedName>
</protein>
<gene>
    <name evidence="9" type="ORF">SAMN05661044_02424</name>
</gene>
<dbReference type="SUPFAM" id="SSF48452">
    <property type="entry name" value="TPR-like"/>
    <property type="match status" value="1"/>
</dbReference>
<dbReference type="InterPro" id="IPR012944">
    <property type="entry name" value="SusD_RagB_dom"/>
</dbReference>
<keyword evidence="4" id="KW-0472">Membrane</keyword>
<organism evidence="9 10">
    <name type="scientific">Olivibacter domesticus</name>
    <name type="common">Pseudosphingobacterium domesticum</name>
    <dbReference type="NCBI Taxonomy" id="407022"/>
    <lineage>
        <taxon>Bacteria</taxon>
        <taxon>Pseudomonadati</taxon>
        <taxon>Bacteroidota</taxon>
        <taxon>Sphingobacteriia</taxon>
        <taxon>Sphingobacteriales</taxon>
        <taxon>Sphingobacteriaceae</taxon>
        <taxon>Olivibacter</taxon>
    </lineage>
</organism>
<dbReference type="Pfam" id="PF07980">
    <property type="entry name" value="SusD_RagB"/>
    <property type="match status" value="1"/>
</dbReference>
<dbReference type="PROSITE" id="PS51257">
    <property type="entry name" value="PROKAR_LIPOPROTEIN"/>
    <property type="match status" value="1"/>
</dbReference>
<dbReference type="AlphaFoldDB" id="A0A1H7Q0A0"/>
<evidence type="ECO:0000256" key="1">
    <source>
        <dbReference type="ARBA" id="ARBA00004442"/>
    </source>
</evidence>
<feature type="domain" description="RagB/SusD" evidence="7">
    <location>
        <begin position="348"/>
        <end position="506"/>
    </location>
</feature>
<dbReference type="STRING" id="407022.SAMN05661044_02424"/>
<dbReference type="InterPro" id="IPR011990">
    <property type="entry name" value="TPR-like_helical_dom_sf"/>
</dbReference>
<name>A0A1H7Q0A0_OLID1</name>
<reference evidence="10" key="1">
    <citation type="submission" date="2016-10" db="EMBL/GenBank/DDBJ databases">
        <authorList>
            <person name="Varghese N."/>
            <person name="Submissions S."/>
        </authorList>
    </citation>
    <scope>NUCLEOTIDE SEQUENCE [LARGE SCALE GENOMIC DNA]</scope>
    <source>
        <strain evidence="10">DSM 18733</strain>
    </source>
</reference>
<dbReference type="Gene3D" id="1.25.40.390">
    <property type="match status" value="1"/>
</dbReference>
<evidence type="ECO:0000256" key="3">
    <source>
        <dbReference type="ARBA" id="ARBA00022729"/>
    </source>
</evidence>
<dbReference type="RefSeq" id="WP_093324484.1">
    <property type="nucleotide sequence ID" value="NZ_FOAF01000002.1"/>
</dbReference>
<dbReference type="CDD" id="cd08977">
    <property type="entry name" value="SusD"/>
    <property type="match status" value="1"/>
</dbReference>
<evidence type="ECO:0000256" key="6">
    <source>
        <dbReference type="SAM" id="MobiDB-lite"/>
    </source>
</evidence>
<evidence type="ECO:0000256" key="5">
    <source>
        <dbReference type="ARBA" id="ARBA00023237"/>
    </source>
</evidence>
<keyword evidence="5" id="KW-0998">Cell outer membrane</keyword>
<feature type="region of interest" description="Disordered" evidence="6">
    <location>
        <begin position="65"/>
        <end position="84"/>
    </location>
</feature>
<comment type="subcellular location">
    <subcellularLocation>
        <location evidence="1">Cell outer membrane</location>
    </subcellularLocation>
</comment>
<evidence type="ECO:0000256" key="4">
    <source>
        <dbReference type="ARBA" id="ARBA00023136"/>
    </source>
</evidence>
<comment type="similarity">
    <text evidence="2">Belongs to the SusD family.</text>
</comment>
<evidence type="ECO:0000259" key="8">
    <source>
        <dbReference type="Pfam" id="PF14322"/>
    </source>
</evidence>
<dbReference type="Proteomes" id="UP000199421">
    <property type="component" value="Unassembled WGS sequence"/>
</dbReference>
<evidence type="ECO:0000313" key="9">
    <source>
        <dbReference type="EMBL" id="SEL41591.1"/>
    </source>
</evidence>
<keyword evidence="3" id="KW-0732">Signal</keyword>
<accession>A0A1H7Q0A0</accession>
<sequence>MKWKYILPLAIMTLGSCSKDFLDQTDPNATQIDDYFKTENDVLLAVNGLYQALRNGNTLGETSSLYSEQRSDNTGTNDNQSNSGEPFQFNDFSLLPSNSYLKTHWVNMYDGIARCNTLLAHVDEVAFSNEDTKKRYMAETKFIRALLYFHMVRKWGAIPLTTVPPTTTDEISAIAYRQDEPVVYAQIVKDLTEALDSNLPNEQWDYAVGRVSKAAINALLGQVYLTMSSTLSEDTQTNLQQAETYLSAAYDMRSFGELKEIPYTDVFDVNKKNTCKELVFQIQYLQGDQNYSSAIARNNQAKGETINSLKPSTGSGGMAKRDLVNDYEQGDLRKDFSVKFAADPQVSDWFITKFRDTSPAAGEQGWGGNDWIVIRYADIMLLLAETKMKLGKDNEAIALLNQVRARAGMPAYQETMQNATYATKYPTLKEAILHERRVELAFENHRWFDLVRNYTAAELVAYFKAKSQSNYGLANLNNISTKDRYFPIPYDEYQLDPEKMYQNPGY</sequence>
<feature type="domain" description="SusD-like N-terminal" evidence="8">
    <location>
        <begin position="20"/>
        <end position="225"/>
    </location>
</feature>
<dbReference type="GO" id="GO:0009279">
    <property type="term" value="C:cell outer membrane"/>
    <property type="evidence" value="ECO:0007669"/>
    <property type="project" value="UniProtKB-SubCell"/>
</dbReference>
<proteinExistence type="inferred from homology"/>
<evidence type="ECO:0000259" key="7">
    <source>
        <dbReference type="Pfam" id="PF07980"/>
    </source>
</evidence>